<dbReference type="HOGENOM" id="CLU_049766_1_1_6"/>
<sequence length="321" mass="36122">MALAVQLHDNILPPRDSSLRDEALAGFAASPKHLSPKFFYDRRGSELFEQICLQPEYYLTRTEEAILADAADEIRQIVGPQSNLIELGSGASRKVRLLLERLRPASYLGIDISEDFLLDSTRRLAADYPWLDVHAACSDFSDHLQLPDDFALEHPLVFFPGSSIGNFTPEQARRLLGHLHHILPTGGGVLIGVDLLKDKATLEAAYNDRAQVTAAFNLNLLHRIRRELHSDIDPARFVHRAFFNEDQSRIEMHLVSRISQTVALEGQLFRFRAGESLHSENSYKYSVQGFIELADSAGFDSSGLWTDAGQLFSVHYLQRRP</sequence>
<evidence type="ECO:0000256" key="1">
    <source>
        <dbReference type="ARBA" id="ARBA00022603"/>
    </source>
</evidence>
<dbReference type="RefSeq" id="WP_037023264.1">
    <property type="nucleotide sequence ID" value="NZ_CCSF01000001.1"/>
</dbReference>
<evidence type="ECO:0000259" key="3">
    <source>
        <dbReference type="Pfam" id="PF10017"/>
    </source>
</evidence>
<dbReference type="GO" id="GO:0032259">
    <property type="term" value="P:methylation"/>
    <property type="evidence" value="ECO:0007669"/>
    <property type="project" value="UniProtKB-KW"/>
</dbReference>
<evidence type="ECO:0000256" key="2">
    <source>
        <dbReference type="ARBA" id="ARBA00022679"/>
    </source>
</evidence>
<name>A0A078LV04_9PSED</name>
<dbReference type="Pfam" id="PF10017">
    <property type="entry name" value="Methyltransf_33"/>
    <property type="match status" value="1"/>
</dbReference>
<organism evidence="4 5">
    <name type="scientific">Pseudomonas saudiphocaensis</name>
    <dbReference type="NCBI Taxonomy" id="1499686"/>
    <lineage>
        <taxon>Bacteria</taxon>
        <taxon>Pseudomonadati</taxon>
        <taxon>Pseudomonadota</taxon>
        <taxon>Gammaproteobacteria</taxon>
        <taxon>Pseudomonadales</taxon>
        <taxon>Pseudomonadaceae</taxon>
        <taxon>Pseudomonas</taxon>
    </lineage>
</organism>
<keyword evidence="5" id="KW-1185">Reference proteome</keyword>
<gene>
    <name evidence="4" type="ORF">BN1079_01449</name>
</gene>
<protein>
    <submittedName>
        <fullName evidence="4">Type 12 methyltransferase</fullName>
    </submittedName>
</protein>
<dbReference type="Gene3D" id="3.40.50.150">
    <property type="entry name" value="Vaccinia Virus protein VP39"/>
    <property type="match status" value="1"/>
</dbReference>
<dbReference type="NCBIfam" id="TIGR03438">
    <property type="entry name" value="egtD_ergothio"/>
    <property type="match status" value="1"/>
</dbReference>
<dbReference type="InterPro" id="IPR017804">
    <property type="entry name" value="MeTrfase_EgtD-like"/>
</dbReference>
<dbReference type="SUPFAM" id="SSF53335">
    <property type="entry name" value="S-adenosyl-L-methionine-dependent methyltransferases"/>
    <property type="match status" value="1"/>
</dbReference>
<dbReference type="PANTHER" id="PTHR43397">
    <property type="entry name" value="ERGOTHIONEINE BIOSYNTHESIS PROTEIN 1"/>
    <property type="match status" value="1"/>
</dbReference>
<evidence type="ECO:0000313" key="5">
    <source>
        <dbReference type="Proteomes" id="UP000053902"/>
    </source>
</evidence>
<proteinExistence type="predicted"/>
<dbReference type="EMBL" id="CCSF01000001">
    <property type="protein sequence ID" value="CDZ94137.1"/>
    <property type="molecule type" value="Genomic_DNA"/>
</dbReference>
<reference evidence="4 5" key="1">
    <citation type="submission" date="2014-07" db="EMBL/GenBank/DDBJ databases">
        <authorList>
            <person name="Urmite Genomes Urmite Genomes"/>
        </authorList>
    </citation>
    <scope>NUCLEOTIDE SEQUENCE [LARGE SCALE GENOMIC DNA]</scope>
    <source>
        <strain evidence="4 5">20_BN</strain>
    </source>
</reference>
<keyword evidence="1 4" id="KW-0489">Methyltransferase</keyword>
<evidence type="ECO:0000313" key="4">
    <source>
        <dbReference type="EMBL" id="CDZ94137.1"/>
    </source>
</evidence>
<dbReference type="OrthoDB" id="5289726at2"/>
<feature type="domain" description="Histidine-specific methyltransferase SAM-dependent" evidence="3">
    <location>
        <begin position="20"/>
        <end position="318"/>
    </location>
</feature>
<dbReference type="InterPro" id="IPR019257">
    <property type="entry name" value="MeTrfase_dom"/>
</dbReference>
<dbReference type="AlphaFoldDB" id="A0A078LV04"/>
<dbReference type="PANTHER" id="PTHR43397:SF1">
    <property type="entry name" value="ERGOTHIONEINE BIOSYNTHESIS PROTEIN 1"/>
    <property type="match status" value="1"/>
</dbReference>
<dbReference type="GO" id="GO:0008168">
    <property type="term" value="F:methyltransferase activity"/>
    <property type="evidence" value="ECO:0007669"/>
    <property type="project" value="UniProtKB-KW"/>
</dbReference>
<dbReference type="InterPro" id="IPR051128">
    <property type="entry name" value="EgtD_Methyltrsf_superfamily"/>
</dbReference>
<dbReference type="eggNOG" id="COG4301">
    <property type="taxonomic scope" value="Bacteria"/>
</dbReference>
<keyword evidence="2 4" id="KW-0808">Transferase</keyword>
<dbReference type="InterPro" id="IPR029063">
    <property type="entry name" value="SAM-dependent_MTases_sf"/>
</dbReference>
<dbReference type="InterPro" id="IPR035094">
    <property type="entry name" value="EgtD"/>
</dbReference>
<dbReference type="Proteomes" id="UP000053902">
    <property type="component" value="Unassembled WGS sequence"/>
</dbReference>
<dbReference type="STRING" id="1499686.BN1079_01449"/>
<dbReference type="PIRSF" id="PIRSF018005">
    <property type="entry name" value="UCP018005"/>
    <property type="match status" value="1"/>
</dbReference>
<accession>A0A078LV04</accession>